<gene>
    <name evidence="1" type="ORF">Pfra01_002568900</name>
</gene>
<protein>
    <submittedName>
        <fullName evidence="1">Unnamed protein product</fullName>
    </submittedName>
</protein>
<name>A0A9W6YD28_9STRA</name>
<dbReference type="OrthoDB" id="128606at2759"/>
<dbReference type="Proteomes" id="UP001165121">
    <property type="component" value="Unassembled WGS sequence"/>
</dbReference>
<organism evidence="1 2">
    <name type="scientific">Phytophthora fragariaefolia</name>
    <dbReference type="NCBI Taxonomy" id="1490495"/>
    <lineage>
        <taxon>Eukaryota</taxon>
        <taxon>Sar</taxon>
        <taxon>Stramenopiles</taxon>
        <taxon>Oomycota</taxon>
        <taxon>Peronosporomycetes</taxon>
        <taxon>Peronosporales</taxon>
        <taxon>Peronosporaceae</taxon>
        <taxon>Phytophthora</taxon>
    </lineage>
</organism>
<sequence length="76" mass="8810">MHSIEPAGFARGPIDWFISNQDVYAAGFRDKWAEQSKDNRNADLRKPSIKIYRLDDLSSKKSLSNNKQIKRCQIKL</sequence>
<reference evidence="1" key="1">
    <citation type="submission" date="2023-04" db="EMBL/GenBank/DDBJ databases">
        <title>Phytophthora fragariaefolia NBRC 109709.</title>
        <authorList>
            <person name="Ichikawa N."/>
            <person name="Sato H."/>
            <person name="Tonouchi N."/>
        </authorList>
    </citation>
    <scope>NUCLEOTIDE SEQUENCE</scope>
    <source>
        <strain evidence="1">NBRC 109709</strain>
    </source>
</reference>
<comment type="caution">
    <text evidence="1">The sequence shown here is derived from an EMBL/GenBank/DDBJ whole genome shotgun (WGS) entry which is preliminary data.</text>
</comment>
<dbReference type="EMBL" id="BSXT01005042">
    <property type="protein sequence ID" value="GMF59465.1"/>
    <property type="molecule type" value="Genomic_DNA"/>
</dbReference>
<keyword evidence="2" id="KW-1185">Reference proteome</keyword>
<evidence type="ECO:0000313" key="1">
    <source>
        <dbReference type="EMBL" id="GMF59465.1"/>
    </source>
</evidence>
<evidence type="ECO:0000313" key="2">
    <source>
        <dbReference type="Proteomes" id="UP001165121"/>
    </source>
</evidence>
<dbReference type="AlphaFoldDB" id="A0A9W6YD28"/>
<accession>A0A9W6YD28</accession>
<proteinExistence type="predicted"/>